<dbReference type="InterPro" id="IPR051685">
    <property type="entry name" value="Ycf3/AcsC/BcsC/TPR_MFPF"/>
</dbReference>
<keyword evidence="8" id="KW-1185">Reference proteome</keyword>
<evidence type="ECO:0000256" key="3">
    <source>
        <dbReference type="PROSITE-ProRule" id="PRU00339"/>
    </source>
</evidence>
<dbReference type="SUPFAM" id="SSF48452">
    <property type="entry name" value="TPR-like"/>
    <property type="match status" value="1"/>
</dbReference>
<dbReference type="Gene3D" id="1.25.40.10">
    <property type="entry name" value="Tetratricopeptide repeat domain"/>
    <property type="match status" value="1"/>
</dbReference>
<reference evidence="7 8" key="1">
    <citation type="submission" date="2019-01" db="EMBL/GenBank/DDBJ databases">
        <title>Ktedonosporobacter rubrisoli SCAWS-G2.</title>
        <authorList>
            <person name="Huang Y."/>
            <person name="Yan B."/>
        </authorList>
    </citation>
    <scope>NUCLEOTIDE SEQUENCE [LARGE SCALE GENOMIC DNA]</scope>
    <source>
        <strain evidence="7 8">SCAWS-G2</strain>
    </source>
</reference>
<dbReference type="PANTHER" id="PTHR44943">
    <property type="entry name" value="CELLULOSE SYNTHASE OPERON PROTEIN C"/>
    <property type="match status" value="1"/>
</dbReference>
<feature type="transmembrane region" description="Helical" evidence="5">
    <location>
        <begin position="530"/>
        <end position="556"/>
    </location>
</feature>
<dbReference type="InterPro" id="IPR011600">
    <property type="entry name" value="Pept_C14_caspase"/>
</dbReference>
<accession>A0A4P6JRI4</accession>
<sequence>MSRRLGLIIGVNQYQDPAFQTLQFAENDARALAQWLVNEKGGKWAPADMQLVQGATVTRTLVESLITQMCLHQAEPGDLIFIYFAGHAFINEQNGEGYLAFSNTRYQDPATALHLFSFVQQVLARSRAGEIMVFLDCFQTGPAWQARRTSPYDASPLLGPATFNLLQQCSNRLFLCTCRGNGYAPEQSEQSLGSFIYRSIVGLCGPASDPATGTIGLVGLYKYLSGSLDEQHRPQIFGQETMMLPLVGTLPEAPALQQMSPHSNSAPLPPSGLLRTPQTASAPLPGNMQPAAASPSMGPMRQAPAATAQLSPSNPAPQSAVATLSEQQKQQIDLMQNQVLQLLQAQNYAEAYNGVEQILQLVPQDSFTLMLKAQILRAAGRLPEALSIIEQLTHLEPENPLIWSMRAVILSNLGQYEAALADIERSLELNPGNPETFSIKTNIMARMAEATSQAGQQPMFQKKQGGPLSFFIGLLIQAAGLILGLIGTALPIFIPQLPLPAAFAAIGLGTALLCVNAARGAYLYGFTRLLLTLVFCLLPAGILGGLYKLAYASIIARINANPTLLTPILLLAGWLGLVALLPLLLAIGGLIVGAIRGKRQ</sequence>
<dbReference type="Pfam" id="PF13371">
    <property type="entry name" value="TPR_9"/>
    <property type="match status" value="1"/>
</dbReference>
<gene>
    <name evidence="7" type="ORF">EPA93_19635</name>
</gene>
<keyword evidence="2 3" id="KW-0802">TPR repeat</keyword>
<feature type="repeat" description="TPR" evidence="3">
    <location>
        <begin position="400"/>
        <end position="433"/>
    </location>
</feature>
<keyword evidence="5" id="KW-0812">Transmembrane</keyword>
<evidence type="ECO:0000256" key="2">
    <source>
        <dbReference type="ARBA" id="ARBA00022803"/>
    </source>
</evidence>
<dbReference type="EMBL" id="CP035758">
    <property type="protein sequence ID" value="QBD78087.1"/>
    <property type="molecule type" value="Genomic_DNA"/>
</dbReference>
<feature type="transmembrane region" description="Helical" evidence="5">
    <location>
        <begin position="468"/>
        <end position="494"/>
    </location>
</feature>
<name>A0A4P6JRI4_KTERU</name>
<dbReference type="InterPro" id="IPR011990">
    <property type="entry name" value="TPR-like_helical_dom_sf"/>
</dbReference>
<feature type="transmembrane region" description="Helical" evidence="5">
    <location>
        <begin position="500"/>
        <end position="518"/>
    </location>
</feature>
<evidence type="ECO:0000313" key="8">
    <source>
        <dbReference type="Proteomes" id="UP000290365"/>
    </source>
</evidence>
<keyword evidence="1" id="KW-0677">Repeat</keyword>
<dbReference type="PROSITE" id="PS50005">
    <property type="entry name" value="TPR"/>
    <property type="match status" value="1"/>
</dbReference>
<feature type="domain" description="Peptidase C14 caspase" evidence="6">
    <location>
        <begin position="3"/>
        <end position="104"/>
    </location>
</feature>
<dbReference type="GO" id="GO:0006508">
    <property type="term" value="P:proteolysis"/>
    <property type="evidence" value="ECO:0007669"/>
    <property type="project" value="InterPro"/>
</dbReference>
<dbReference type="RefSeq" id="WP_129889140.1">
    <property type="nucleotide sequence ID" value="NZ_CP035758.1"/>
</dbReference>
<keyword evidence="5" id="KW-0472">Membrane</keyword>
<dbReference type="GO" id="GO:0004197">
    <property type="term" value="F:cysteine-type endopeptidase activity"/>
    <property type="evidence" value="ECO:0007669"/>
    <property type="project" value="InterPro"/>
</dbReference>
<dbReference type="Pfam" id="PF00656">
    <property type="entry name" value="Peptidase_C14"/>
    <property type="match status" value="1"/>
</dbReference>
<dbReference type="Proteomes" id="UP000290365">
    <property type="component" value="Chromosome"/>
</dbReference>
<evidence type="ECO:0000256" key="1">
    <source>
        <dbReference type="ARBA" id="ARBA00022737"/>
    </source>
</evidence>
<evidence type="ECO:0000256" key="5">
    <source>
        <dbReference type="SAM" id="Phobius"/>
    </source>
</evidence>
<feature type="transmembrane region" description="Helical" evidence="5">
    <location>
        <begin position="568"/>
        <end position="595"/>
    </location>
</feature>
<organism evidence="7 8">
    <name type="scientific">Ktedonosporobacter rubrisoli</name>
    <dbReference type="NCBI Taxonomy" id="2509675"/>
    <lineage>
        <taxon>Bacteria</taxon>
        <taxon>Bacillati</taxon>
        <taxon>Chloroflexota</taxon>
        <taxon>Ktedonobacteria</taxon>
        <taxon>Ktedonobacterales</taxon>
        <taxon>Ktedonosporobacteraceae</taxon>
        <taxon>Ktedonosporobacter</taxon>
    </lineage>
</organism>
<dbReference type="KEGG" id="kbs:EPA93_19635"/>
<dbReference type="OrthoDB" id="143111at2"/>
<keyword evidence="5" id="KW-1133">Transmembrane helix</keyword>
<dbReference type="InterPro" id="IPR019734">
    <property type="entry name" value="TPR_rpt"/>
</dbReference>
<dbReference type="AlphaFoldDB" id="A0A4P6JRI4"/>
<evidence type="ECO:0000313" key="7">
    <source>
        <dbReference type="EMBL" id="QBD78087.1"/>
    </source>
</evidence>
<dbReference type="PANTHER" id="PTHR44943:SF8">
    <property type="entry name" value="TPR REPEAT-CONTAINING PROTEIN MJ0263"/>
    <property type="match status" value="1"/>
</dbReference>
<dbReference type="SMART" id="SM00028">
    <property type="entry name" value="TPR"/>
    <property type="match status" value="3"/>
</dbReference>
<evidence type="ECO:0000259" key="6">
    <source>
        <dbReference type="Pfam" id="PF00656"/>
    </source>
</evidence>
<dbReference type="Gene3D" id="3.40.50.1460">
    <property type="match status" value="1"/>
</dbReference>
<feature type="region of interest" description="Disordered" evidence="4">
    <location>
        <begin position="257"/>
        <end position="324"/>
    </location>
</feature>
<feature type="compositionally biased region" description="Polar residues" evidence="4">
    <location>
        <begin position="308"/>
        <end position="324"/>
    </location>
</feature>
<proteinExistence type="predicted"/>
<evidence type="ECO:0000256" key="4">
    <source>
        <dbReference type="SAM" id="MobiDB-lite"/>
    </source>
</evidence>
<feature type="compositionally biased region" description="Polar residues" evidence="4">
    <location>
        <begin position="257"/>
        <end position="266"/>
    </location>
</feature>
<protein>
    <submittedName>
        <fullName evidence="7">Tetratricopeptide repeat protein</fullName>
    </submittedName>
</protein>